<keyword evidence="8" id="KW-0119">Carbohydrate metabolism</keyword>
<feature type="active site" description="Nucleophile" evidence="15">
    <location>
        <position position="257"/>
    </location>
</feature>
<evidence type="ECO:0000256" key="16">
    <source>
        <dbReference type="PIRSR" id="PIRSR006337-2"/>
    </source>
</evidence>
<dbReference type="GO" id="GO:0005992">
    <property type="term" value="P:trehalose biosynthetic process"/>
    <property type="evidence" value="ECO:0007669"/>
    <property type="project" value="UniProtKB-UniRule"/>
</dbReference>
<feature type="domain" description="Glycosyl hydrolase family 13 catalytic" evidence="18">
    <location>
        <begin position="86"/>
        <end position="454"/>
    </location>
</feature>
<organism evidence="19 20">
    <name type="scientific">Methylacidimicrobium tartarophylax</name>
    <dbReference type="NCBI Taxonomy" id="1041768"/>
    <lineage>
        <taxon>Bacteria</taxon>
        <taxon>Pseudomonadati</taxon>
        <taxon>Verrucomicrobiota</taxon>
        <taxon>Methylacidimicrobium</taxon>
    </lineage>
</organism>
<evidence type="ECO:0000256" key="12">
    <source>
        <dbReference type="ARBA" id="ARBA00034013"/>
    </source>
</evidence>
<dbReference type="InterPro" id="IPR004193">
    <property type="entry name" value="Glyco_hydro_13_N"/>
</dbReference>
<evidence type="ECO:0000256" key="17">
    <source>
        <dbReference type="PIRSR" id="PIRSR006337-3"/>
    </source>
</evidence>
<feature type="binding site" evidence="16">
    <location>
        <begin position="255"/>
        <end position="260"/>
    </location>
    <ligand>
        <name>substrate</name>
    </ligand>
</feature>
<evidence type="ECO:0000256" key="1">
    <source>
        <dbReference type="ARBA" id="ARBA00004496"/>
    </source>
</evidence>
<protein>
    <recommendedName>
        <fullName evidence="5 13">Malto-oligosyltrehalose trehalohydrolase</fullName>
        <shortName evidence="14">MTHase</shortName>
        <ecNumber evidence="4 13">3.2.1.141</ecNumber>
    </recommendedName>
    <alternativeName>
        <fullName evidence="11 14">4-alpha-D-((1-&gt;4)-alpha-D-glucano)trehalose trehalohydrolase</fullName>
    </alternativeName>
    <alternativeName>
        <fullName evidence="10 14">Maltooligosyl trehalose trehalohydrolase</fullName>
    </alternativeName>
</protein>
<dbReference type="Pfam" id="PF02922">
    <property type="entry name" value="CBM_48"/>
    <property type="match status" value="1"/>
</dbReference>
<dbReference type="InterPro" id="IPR017853">
    <property type="entry name" value="GH"/>
</dbReference>
<dbReference type="RefSeq" id="WP_142658904.1">
    <property type="nucleotide sequence ID" value="NZ_CABFVA020000001.1"/>
</dbReference>
<dbReference type="CDD" id="cd02853">
    <property type="entry name" value="E_set_MTHase_like_N"/>
    <property type="match status" value="1"/>
</dbReference>
<dbReference type="Gene3D" id="3.20.20.80">
    <property type="entry name" value="Glycosidases"/>
    <property type="match status" value="1"/>
</dbReference>
<dbReference type="InterPro" id="IPR044901">
    <property type="entry name" value="Trehalose_TreZ_E-set_sf"/>
</dbReference>
<dbReference type="InterPro" id="IPR013783">
    <property type="entry name" value="Ig-like_fold"/>
</dbReference>
<dbReference type="GO" id="GO:0033942">
    <property type="term" value="F:4-alpha-D-(1-&gt;4)-alpha-D-glucanotrehalose trehalohydrolase activity"/>
    <property type="evidence" value="ECO:0007669"/>
    <property type="project" value="UniProtKB-EC"/>
</dbReference>
<dbReference type="InterPro" id="IPR014756">
    <property type="entry name" value="Ig_E-set"/>
</dbReference>
<dbReference type="EMBL" id="CABFVA020000001">
    <property type="protein sequence ID" value="VVM04320.1"/>
    <property type="molecule type" value="Genomic_DNA"/>
</dbReference>
<evidence type="ECO:0000256" key="15">
    <source>
        <dbReference type="PIRSR" id="PIRSR006337-1"/>
    </source>
</evidence>
<dbReference type="UniPathway" id="UPA00299"/>
<keyword evidence="6" id="KW-0963">Cytoplasm</keyword>
<evidence type="ECO:0000313" key="19">
    <source>
        <dbReference type="EMBL" id="VVM04320.1"/>
    </source>
</evidence>
<dbReference type="Gene3D" id="2.60.40.10">
    <property type="entry name" value="Immunoglobulins"/>
    <property type="match status" value="1"/>
</dbReference>
<feature type="site" description="Transition state stabilizer" evidence="17">
    <location>
        <position position="387"/>
    </location>
</feature>
<dbReference type="OrthoDB" id="9800174at2"/>
<evidence type="ECO:0000256" key="3">
    <source>
        <dbReference type="ARBA" id="ARBA00008061"/>
    </source>
</evidence>
<dbReference type="PANTHER" id="PTHR43651:SF11">
    <property type="entry name" value="MALTO-OLIGOSYLTREHALOSE TREHALOHYDROLASE"/>
    <property type="match status" value="1"/>
</dbReference>
<dbReference type="Gene3D" id="1.10.10.760">
    <property type="entry name" value="E-set domains of sugar-utilizing enzymes"/>
    <property type="match status" value="1"/>
</dbReference>
<feature type="active site" description="Proton donor" evidence="15">
    <location>
        <position position="294"/>
    </location>
</feature>
<dbReference type="SUPFAM" id="SSF51445">
    <property type="entry name" value="(Trans)glycosidases"/>
    <property type="match status" value="1"/>
</dbReference>
<comment type="subcellular location">
    <subcellularLocation>
        <location evidence="1 15">Cytoplasm</location>
    </subcellularLocation>
</comment>
<evidence type="ECO:0000256" key="4">
    <source>
        <dbReference type="ARBA" id="ARBA00012268"/>
    </source>
</evidence>
<evidence type="ECO:0000256" key="10">
    <source>
        <dbReference type="ARBA" id="ARBA00032057"/>
    </source>
</evidence>
<evidence type="ECO:0000256" key="5">
    <source>
        <dbReference type="ARBA" id="ARBA00015938"/>
    </source>
</evidence>
<dbReference type="PIRSF" id="PIRSF006337">
    <property type="entry name" value="Trehalose_TreZ"/>
    <property type="match status" value="1"/>
</dbReference>
<accession>A0A5E6M7J3</accession>
<dbReference type="PANTHER" id="PTHR43651">
    <property type="entry name" value="1,4-ALPHA-GLUCAN-BRANCHING ENZYME"/>
    <property type="match status" value="1"/>
</dbReference>
<name>A0A5E6M7J3_9BACT</name>
<gene>
    <name evidence="19" type="primary">treZ</name>
    <name evidence="19" type="synonym">glgZ</name>
    <name evidence="19" type="ORF">MAMT_00015</name>
</gene>
<keyword evidence="20" id="KW-1185">Reference proteome</keyword>
<evidence type="ECO:0000256" key="11">
    <source>
        <dbReference type="ARBA" id="ARBA00033284"/>
    </source>
</evidence>
<comment type="similarity">
    <text evidence="3 14">Belongs to the glycosyl hydrolase 13 family.</text>
</comment>
<evidence type="ECO:0000256" key="7">
    <source>
        <dbReference type="ARBA" id="ARBA00022801"/>
    </source>
</evidence>
<feature type="binding site" evidence="16">
    <location>
        <begin position="386"/>
        <end position="391"/>
    </location>
    <ligand>
        <name>substrate</name>
    </ligand>
</feature>
<comment type="pathway">
    <text evidence="2 14">Glycan biosynthesis; trehalose biosynthesis.</text>
</comment>
<dbReference type="Pfam" id="PF00128">
    <property type="entry name" value="Alpha-amylase"/>
    <property type="match status" value="1"/>
</dbReference>
<dbReference type="SMART" id="SM00642">
    <property type="entry name" value="Aamy"/>
    <property type="match status" value="1"/>
</dbReference>
<dbReference type="InterPro" id="IPR006047">
    <property type="entry name" value="GH13_cat_dom"/>
</dbReference>
<comment type="catalytic activity">
    <reaction evidence="12 14">
        <text>hydrolysis of (1-&gt;4)-alpha-D-glucosidic linkage in 4-alpha-D-[(1-&gt;4)-alpha-D-glucanosyl]n trehalose to yield trehalose and (1-&gt;4)-alpha-D-glucan.</text>
        <dbReference type="EC" id="3.2.1.141"/>
    </reaction>
</comment>
<dbReference type="AlphaFoldDB" id="A0A5E6M7J3"/>
<evidence type="ECO:0000259" key="18">
    <source>
        <dbReference type="SMART" id="SM00642"/>
    </source>
</evidence>
<reference evidence="19 20" key="1">
    <citation type="submission" date="2019-09" db="EMBL/GenBank/DDBJ databases">
        <authorList>
            <person name="Cremers G."/>
        </authorList>
    </citation>
    <scope>NUCLEOTIDE SEQUENCE [LARGE SCALE GENOMIC DNA]</scope>
    <source>
        <strain evidence="19">4A</strain>
    </source>
</reference>
<evidence type="ECO:0000256" key="2">
    <source>
        <dbReference type="ARBA" id="ARBA00005199"/>
    </source>
</evidence>
<dbReference type="CDD" id="cd11325">
    <property type="entry name" value="AmyAc_GTHase"/>
    <property type="match status" value="1"/>
</dbReference>
<dbReference type="InterPro" id="IPR012768">
    <property type="entry name" value="Trehalose_TreZ"/>
</dbReference>
<evidence type="ECO:0000256" key="9">
    <source>
        <dbReference type="ARBA" id="ARBA00023295"/>
    </source>
</evidence>
<dbReference type="NCBIfam" id="TIGR02402">
    <property type="entry name" value="trehalose_TreZ"/>
    <property type="match status" value="1"/>
</dbReference>
<evidence type="ECO:0000256" key="13">
    <source>
        <dbReference type="NCBIfam" id="TIGR02402"/>
    </source>
</evidence>
<keyword evidence="7 14" id="KW-0378">Hydrolase</keyword>
<dbReference type="EC" id="3.2.1.141" evidence="4 13"/>
<dbReference type="GO" id="GO:0005737">
    <property type="term" value="C:cytoplasm"/>
    <property type="evidence" value="ECO:0007669"/>
    <property type="project" value="UniProtKB-SubCell"/>
</dbReference>
<evidence type="ECO:0000256" key="14">
    <source>
        <dbReference type="PIRNR" id="PIRNR006337"/>
    </source>
</evidence>
<feature type="binding site" evidence="16">
    <location>
        <begin position="318"/>
        <end position="322"/>
    </location>
    <ligand>
        <name>substrate</name>
    </ligand>
</feature>
<evidence type="ECO:0000313" key="20">
    <source>
        <dbReference type="Proteomes" id="UP000334923"/>
    </source>
</evidence>
<dbReference type="SUPFAM" id="SSF81296">
    <property type="entry name" value="E set domains"/>
    <property type="match status" value="1"/>
</dbReference>
<sequence>MNQGAFLTPDGCRFCVWAPYRSRCELSLVDPTQRIYPMEKDGAGYWTVTVPEAKPGWLYQYRLDGEKELPDPASRCQPRGVHGPSEIIDPSFPWTDRSWSGLALPDYVLYELHVGTYTPEGSFAAILPRLPELRQLGIRAIEIMPVAQFPGRRNWGYDGVYPFAVQTSYGGIAGLKTLVNACHTAGLAVVLDVVYNHLGPEGNYLSQFGPYFTENYRTPWGPAVNFDDADSDEVRGYFLQNAHTWFAEFHIDALRLDAIHAIHDESAFPFLEELALRTRQWERELDRPLLLFAETDRNDPRLVRPRPGGNGLPAQWCDDFHHALHGLLTGEKQGYYADFGGVTDLAKAFSQGYVLDGRYSPYRRRRHGAPPDGVGREQFVVFAQNHDQVGNRAHGDRLSSILDFSSRKLAAASLLFSDFLPLLFMGEEYGEPRPFPYFVDHEDPELLEAVRNGRKREFAAFHDAAGDDIPDPAAEATFFSAVLQWERRHAGSHGVLWEFYRELLILRERVLRHIPLDAREDSCEADEKTGLLRLRRNKGEARVEGFFNFSRQPRSIRIDPDLPTIEKIFDTEEARWMGEGSTGPSRLEPGSLLSLAARSAVFYARGIDSA</sequence>
<keyword evidence="9 14" id="KW-0326">Glycosidase</keyword>
<evidence type="ECO:0000256" key="6">
    <source>
        <dbReference type="ARBA" id="ARBA00022490"/>
    </source>
</evidence>
<proteinExistence type="inferred from homology"/>
<evidence type="ECO:0000256" key="8">
    <source>
        <dbReference type="ARBA" id="ARBA00023277"/>
    </source>
</evidence>
<dbReference type="Proteomes" id="UP000334923">
    <property type="component" value="Unassembled WGS sequence"/>
</dbReference>